<sequence length="219" mass="25558">MKRVFQLLLFVTIGFILLVSCEKDEPLPTMRLCDDKENFYYSGEEKIYLGKQSLSEIYIVFEQENVTKEFAESILSKYSFITNSAITGYINYDQVWLRINETLTDCTQVNNYLKELNKDDEIYSATPIFYTNENDPNSYVVLLSEVLTKIDEDNISESDFIDYAESKNLELISSRYSIQYFKNKKVETGFESLEISQQIYESGKAAYSHPNFIVKIELH</sequence>
<dbReference type="EMBL" id="CP012040">
    <property type="protein sequence ID" value="AKP52912.1"/>
    <property type="molecule type" value="Genomic_DNA"/>
</dbReference>
<reference evidence="1 2" key="1">
    <citation type="submission" date="2015-07" db="EMBL/GenBank/DDBJ databases">
        <authorList>
            <person name="Kim K.M."/>
        </authorList>
    </citation>
    <scope>NUCLEOTIDE SEQUENCE [LARGE SCALE GENOMIC DNA]</scope>
    <source>
        <strain evidence="1 2">KCTC 12363</strain>
    </source>
</reference>
<dbReference type="OrthoDB" id="9798386at2"/>
<dbReference type="RefSeq" id="WP_157470532.1">
    <property type="nucleotide sequence ID" value="NZ_CP012040.1"/>
</dbReference>
<evidence type="ECO:0008006" key="3">
    <source>
        <dbReference type="Google" id="ProtNLM"/>
    </source>
</evidence>
<accession>A0A0H4PX15</accession>
<evidence type="ECO:0000313" key="2">
    <source>
        <dbReference type="Proteomes" id="UP000036520"/>
    </source>
</evidence>
<dbReference type="Proteomes" id="UP000036520">
    <property type="component" value="Chromosome"/>
</dbReference>
<dbReference type="KEGG" id="camu:CA2015_3532"/>
<dbReference type="PROSITE" id="PS51257">
    <property type="entry name" value="PROKAR_LIPOPROTEIN"/>
    <property type="match status" value="1"/>
</dbReference>
<evidence type="ECO:0000313" key="1">
    <source>
        <dbReference type="EMBL" id="AKP52912.1"/>
    </source>
</evidence>
<gene>
    <name evidence="1" type="ORF">CA2015_3532</name>
</gene>
<organism evidence="1 2">
    <name type="scientific">Cyclobacterium amurskyense</name>
    <dbReference type="NCBI Taxonomy" id="320787"/>
    <lineage>
        <taxon>Bacteria</taxon>
        <taxon>Pseudomonadati</taxon>
        <taxon>Bacteroidota</taxon>
        <taxon>Cytophagia</taxon>
        <taxon>Cytophagales</taxon>
        <taxon>Cyclobacteriaceae</taxon>
        <taxon>Cyclobacterium</taxon>
    </lineage>
</organism>
<dbReference type="AlphaFoldDB" id="A0A0H4PX15"/>
<keyword evidence="2" id="KW-1185">Reference proteome</keyword>
<protein>
    <recommendedName>
        <fullName evidence="3">Lipoprotein</fullName>
    </recommendedName>
</protein>
<proteinExistence type="predicted"/>
<name>A0A0H4PX15_9BACT</name>